<gene>
    <name evidence="1" type="ORF">Enr8_36580</name>
</gene>
<reference evidence="1 2" key="1">
    <citation type="submission" date="2019-02" db="EMBL/GenBank/DDBJ databases">
        <title>Deep-cultivation of Planctomycetes and their phenomic and genomic characterization uncovers novel biology.</title>
        <authorList>
            <person name="Wiegand S."/>
            <person name="Jogler M."/>
            <person name="Boedeker C."/>
            <person name="Pinto D."/>
            <person name="Vollmers J."/>
            <person name="Rivas-Marin E."/>
            <person name="Kohn T."/>
            <person name="Peeters S.H."/>
            <person name="Heuer A."/>
            <person name="Rast P."/>
            <person name="Oberbeckmann S."/>
            <person name="Bunk B."/>
            <person name="Jeske O."/>
            <person name="Meyerdierks A."/>
            <person name="Storesund J.E."/>
            <person name="Kallscheuer N."/>
            <person name="Luecker S."/>
            <person name="Lage O.M."/>
            <person name="Pohl T."/>
            <person name="Merkel B.J."/>
            <person name="Hornburger P."/>
            <person name="Mueller R.-W."/>
            <person name="Bruemmer F."/>
            <person name="Labrenz M."/>
            <person name="Spormann A.M."/>
            <person name="Op Den Camp H."/>
            <person name="Overmann J."/>
            <person name="Amann R."/>
            <person name="Jetten M.S.M."/>
            <person name="Mascher T."/>
            <person name="Medema M.H."/>
            <person name="Devos D.P."/>
            <person name="Kaster A.-K."/>
            <person name="Ovreas L."/>
            <person name="Rohde M."/>
            <person name="Galperin M.Y."/>
            <person name="Jogler C."/>
        </authorList>
    </citation>
    <scope>NUCLEOTIDE SEQUENCE [LARGE SCALE GENOMIC DNA]</scope>
    <source>
        <strain evidence="1 2">Enr8</strain>
    </source>
</reference>
<keyword evidence="2" id="KW-1185">Reference proteome</keyword>
<dbReference type="AlphaFoldDB" id="A0A5C5UZE7"/>
<comment type="caution">
    <text evidence="1">The sequence shown here is derived from an EMBL/GenBank/DDBJ whole genome shotgun (WGS) entry which is preliminary data.</text>
</comment>
<dbReference type="Proteomes" id="UP000318878">
    <property type="component" value="Unassembled WGS sequence"/>
</dbReference>
<evidence type="ECO:0000313" key="2">
    <source>
        <dbReference type="Proteomes" id="UP000318878"/>
    </source>
</evidence>
<proteinExistence type="predicted"/>
<name>A0A5C5UZE7_9BACT</name>
<dbReference type="EMBL" id="SJPF01000004">
    <property type="protein sequence ID" value="TWT31734.1"/>
    <property type="molecule type" value="Genomic_DNA"/>
</dbReference>
<protein>
    <submittedName>
        <fullName evidence="1">Uncharacterized protein</fullName>
    </submittedName>
</protein>
<organism evidence="1 2">
    <name type="scientific">Blastopirellula retiformator</name>
    <dbReference type="NCBI Taxonomy" id="2527970"/>
    <lineage>
        <taxon>Bacteria</taxon>
        <taxon>Pseudomonadati</taxon>
        <taxon>Planctomycetota</taxon>
        <taxon>Planctomycetia</taxon>
        <taxon>Pirellulales</taxon>
        <taxon>Pirellulaceae</taxon>
        <taxon>Blastopirellula</taxon>
    </lineage>
</organism>
<accession>A0A5C5UZE7</accession>
<evidence type="ECO:0000313" key="1">
    <source>
        <dbReference type="EMBL" id="TWT31734.1"/>
    </source>
</evidence>
<sequence length="320" mass="35813">MSALLGLVVFPALAHAERLSEMYVPTSGRIEVMVALGVRIEGLQIRTFDDVIALRDKLSEGPLDEASLTSWKFLDRVGLKKRDPSPPPPLPPGAVLVKRHDIDAWQTGTLNFQGELIELSTTTPGTDRACRTVIGPRSCVRIQRHQNDETFNHTWHFASLDERLSPLGLFSRAEHIFRYYGEVRPYAGHELFVETFIGREVLLVDRKEDAILAYAQCRDVEQLRGISQFTIHLQLKSTATPQPHQIPMLTLRCHGSRCDFFYIKQAEFDVEIPPESFVVDVPAGTTYTALGSGQPIRSGKVSLDITAKSPLDVVKQRKGN</sequence>